<keyword evidence="3" id="KW-0328">Glycosyltransferase</keyword>
<evidence type="ECO:0000256" key="10">
    <source>
        <dbReference type="ARBA" id="ARBA00023034"/>
    </source>
</evidence>
<organism evidence="15 16">
    <name type="scientific">Sphingobacterium paludis</name>
    <dbReference type="NCBI Taxonomy" id="1476465"/>
    <lineage>
        <taxon>Bacteria</taxon>
        <taxon>Pseudomonadati</taxon>
        <taxon>Bacteroidota</taxon>
        <taxon>Sphingobacteriia</taxon>
        <taxon>Sphingobacteriales</taxon>
        <taxon>Sphingobacteriaceae</taxon>
        <taxon>Sphingobacterium</taxon>
    </lineage>
</organism>
<keyword evidence="8" id="KW-0735">Signal-anchor</keyword>
<protein>
    <recommendedName>
        <fullName evidence="14">Peptide O-xylosyltransferase</fullName>
    </recommendedName>
</protein>
<evidence type="ECO:0000256" key="1">
    <source>
        <dbReference type="ARBA" id="ARBA00004323"/>
    </source>
</evidence>
<evidence type="ECO:0000256" key="14">
    <source>
        <dbReference type="ARBA" id="ARBA00042865"/>
    </source>
</evidence>
<dbReference type="PANTHER" id="PTHR46025">
    <property type="entry name" value="XYLOSYLTRANSFERASE OXT"/>
    <property type="match status" value="1"/>
</dbReference>
<name>A0A4R7D169_9SPHI</name>
<keyword evidence="10" id="KW-0333">Golgi apparatus</keyword>
<dbReference type="PANTHER" id="PTHR46025:SF3">
    <property type="entry name" value="XYLOSYLTRANSFERASE OXT"/>
    <property type="match status" value="1"/>
</dbReference>
<proteinExistence type="predicted"/>
<dbReference type="Pfam" id="PF02485">
    <property type="entry name" value="Branch"/>
    <property type="match status" value="1"/>
</dbReference>
<evidence type="ECO:0000256" key="9">
    <source>
        <dbReference type="ARBA" id="ARBA00022989"/>
    </source>
</evidence>
<keyword evidence="11" id="KW-0472">Membrane</keyword>
<dbReference type="InterPro" id="IPR003406">
    <property type="entry name" value="Glyco_trans_14"/>
</dbReference>
<gene>
    <name evidence="15" type="ORF">B0I21_104117</name>
</gene>
<dbReference type="GO" id="GO:0050650">
    <property type="term" value="P:chondroitin sulfate proteoglycan biosynthetic process"/>
    <property type="evidence" value="ECO:0007669"/>
    <property type="project" value="TreeGrafter"/>
</dbReference>
<dbReference type="GO" id="GO:0016020">
    <property type="term" value="C:membrane"/>
    <property type="evidence" value="ECO:0007669"/>
    <property type="project" value="InterPro"/>
</dbReference>
<keyword evidence="5" id="KW-0812">Transmembrane</keyword>
<dbReference type="Proteomes" id="UP000294752">
    <property type="component" value="Unassembled WGS sequence"/>
</dbReference>
<dbReference type="AlphaFoldDB" id="A0A4R7D169"/>
<evidence type="ECO:0000256" key="4">
    <source>
        <dbReference type="ARBA" id="ARBA00022679"/>
    </source>
</evidence>
<evidence type="ECO:0000256" key="2">
    <source>
        <dbReference type="ARBA" id="ARBA00004648"/>
    </source>
</evidence>
<sequence length="289" mass="33981">MKHAYLILAHHEFELLACLVEGLDDPRNTIFIHFDSKVSALPTLKTKFANLFVLEERIDVRWGDVSIVEAELRLFQMAQDSGNFSHYHLLSGVDMPLQTQDVIHSFCAAHPNKQFIGYSQGDQRAHVERKVQRYHIFPRHFRASGNLADRLRKILRFLCLRLQFVLNVKRNQDIEFKKGTQWLSLTADFVAFLLVQKEEILKRYSYTFCADEIFVQTACWNSPFRSQIYDLKDEGNGSQRMIQWRDNQLIDWQDKDFDTLAHSQLLFARKFNEANSDVVQKLLTNIRLR</sequence>
<evidence type="ECO:0000256" key="5">
    <source>
        <dbReference type="ARBA" id="ARBA00022692"/>
    </source>
</evidence>
<evidence type="ECO:0000256" key="8">
    <source>
        <dbReference type="ARBA" id="ARBA00022968"/>
    </source>
</evidence>
<evidence type="ECO:0000256" key="13">
    <source>
        <dbReference type="ARBA" id="ARBA00023180"/>
    </source>
</evidence>
<dbReference type="GO" id="GO:0015012">
    <property type="term" value="P:heparan sulfate proteoglycan biosynthetic process"/>
    <property type="evidence" value="ECO:0007669"/>
    <property type="project" value="TreeGrafter"/>
</dbReference>
<dbReference type="OrthoDB" id="7943907at2"/>
<evidence type="ECO:0000313" key="16">
    <source>
        <dbReference type="Proteomes" id="UP000294752"/>
    </source>
</evidence>
<dbReference type="InterPro" id="IPR043538">
    <property type="entry name" value="XYLT"/>
</dbReference>
<keyword evidence="4" id="KW-0808">Transferase</keyword>
<evidence type="ECO:0000256" key="11">
    <source>
        <dbReference type="ARBA" id="ARBA00023136"/>
    </source>
</evidence>
<keyword evidence="16" id="KW-1185">Reference proteome</keyword>
<dbReference type="GO" id="GO:0046872">
    <property type="term" value="F:metal ion binding"/>
    <property type="evidence" value="ECO:0007669"/>
    <property type="project" value="UniProtKB-KW"/>
</dbReference>
<dbReference type="GO" id="GO:0030158">
    <property type="term" value="F:protein xylosyltransferase activity"/>
    <property type="evidence" value="ECO:0007669"/>
    <property type="project" value="InterPro"/>
</dbReference>
<dbReference type="RefSeq" id="WP_133640107.1">
    <property type="nucleotide sequence ID" value="NZ_SNZV01000004.1"/>
</dbReference>
<evidence type="ECO:0000256" key="12">
    <source>
        <dbReference type="ARBA" id="ARBA00023157"/>
    </source>
</evidence>
<reference evidence="15 16" key="1">
    <citation type="submission" date="2019-03" db="EMBL/GenBank/DDBJ databases">
        <title>Genomic Encyclopedia of Type Strains, Phase III (KMG-III): the genomes of soil and plant-associated and newly described type strains.</title>
        <authorList>
            <person name="Whitman W."/>
        </authorList>
    </citation>
    <scope>NUCLEOTIDE SEQUENCE [LARGE SCALE GENOMIC DNA]</scope>
    <source>
        <strain evidence="15 16">CGMCC 1.12801</strain>
    </source>
</reference>
<keyword evidence="6" id="KW-0479">Metal-binding</keyword>
<evidence type="ECO:0000313" key="15">
    <source>
        <dbReference type="EMBL" id="TDS13791.1"/>
    </source>
</evidence>
<keyword evidence="9" id="KW-1133">Transmembrane helix</keyword>
<comment type="caution">
    <text evidence="15">The sequence shown here is derived from an EMBL/GenBank/DDBJ whole genome shotgun (WGS) entry which is preliminary data.</text>
</comment>
<dbReference type="EMBL" id="SNZV01000004">
    <property type="protein sequence ID" value="TDS13791.1"/>
    <property type="molecule type" value="Genomic_DNA"/>
</dbReference>
<evidence type="ECO:0000256" key="7">
    <source>
        <dbReference type="ARBA" id="ARBA00022824"/>
    </source>
</evidence>
<evidence type="ECO:0000256" key="6">
    <source>
        <dbReference type="ARBA" id="ARBA00022723"/>
    </source>
</evidence>
<accession>A0A4R7D169</accession>
<keyword evidence="12" id="KW-1015">Disulfide bond</keyword>
<comment type="subcellular location">
    <subcellularLocation>
        <location evidence="2">Endoplasmic reticulum membrane</location>
        <topology evidence="2">Single-pass type II membrane protein</topology>
    </subcellularLocation>
    <subcellularLocation>
        <location evidence="1">Golgi apparatus membrane</location>
        <topology evidence="1">Single-pass type II membrane protein</topology>
    </subcellularLocation>
</comment>
<keyword evidence="7" id="KW-0256">Endoplasmic reticulum</keyword>
<keyword evidence="13" id="KW-0325">Glycoprotein</keyword>
<evidence type="ECO:0000256" key="3">
    <source>
        <dbReference type="ARBA" id="ARBA00022676"/>
    </source>
</evidence>